<evidence type="ECO:0000313" key="2">
    <source>
        <dbReference type="EMBL" id="OPH81374.1"/>
    </source>
</evidence>
<dbReference type="EMBL" id="MWPQ01000069">
    <property type="protein sequence ID" value="OPH81374.1"/>
    <property type="molecule type" value="Genomic_DNA"/>
</dbReference>
<organism evidence="2 3">
    <name type="scientific">Nitrobacter vulgaris</name>
    <dbReference type="NCBI Taxonomy" id="29421"/>
    <lineage>
        <taxon>Bacteria</taxon>
        <taxon>Pseudomonadati</taxon>
        <taxon>Pseudomonadota</taxon>
        <taxon>Alphaproteobacteria</taxon>
        <taxon>Hyphomicrobiales</taxon>
        <taxon>Nitrobacteraceae</taxon>
        <taxon>Nitrobacter</taxon>
    </lineage>
</organism>
<evidence type="ECO:0000313" key="3">
    <source>
        <dbReference type="Proteomes" id="UP000189940"/>
    </source>
</evidence>
<dbReference type="AlphaFoldDB" id="A0A1V4HTX1"/>
<name>A0A1V4HTX1_NITVU</name>
<reference evidence="2 3" key="1">
    <citation type="submission" date="2017-02" db="EMBL/GenBank/DDBJ databases">
        <title>Genome sequence of the nitrite-oxidizing bacterium Nitrobacter vulgaris strain Ab1.</title>
        <authorList>
            <person name="Mellbye B.L."/>
            <person name="Davis E.W."/>
            <person name="Spieck E."/>
            <person name="Chang J.H."/>
            <person name="Bottomley P.J."/>
            <person name="Sayavedra-Soto L.A."/>
        </authorList>
    </citation>
    <scope>NUCLEOTIDE SEQUENCE [LARGE SCALE GENOMIC DNA]</scope>
    <source>
        <strain evidence="2 3">Ab1</strain>
    </source>
</reference>
<dbReference type="PROSITE" id="PS51257">
    <property type="entry name" value="PROKAR_LIPOPROTEIN"/>
    <property type="match status" value="1"/>
</dbReference>
<accession>A0A1V4HTX1</accession>
<comment type="caution">
    <text evidence="2">The sequence shown here is derived from an EMBL/GenBank/DDBJ whole genome shotgun (WGS) entry which is preliminary data.</text>
</comment>
<feature type="chain" id="PRO_5013319545" description="Lipoprotein" evidence="1">
    <location>
        <begin position="19"/>
        <end position="64"/>
    </location>
</feature>
<protein>
    <recommendedName>
        <fullName evidence="4">Lipoprotein</fullName>
    </recommendedName>
</protein>
<feature type="signal peptide" evidence="1">
    <location>
        <begin position="1"/>
        <end position="18"/>
    </location>
</feature>
<dbReference type="OrthoDB" id="8265610at2"/>
<evidence type="ECO:0008006" key="4">
    <source>
        <dbReference type="Google" id="ProtNLM"/>
    </source>
</evidence>
<sequence length="64" mass="6638">MRTVLALLVVAFTALALAGCAYKPLKAPCSPDEGGTPLAYSDVAPPTVPGAFQHLDRCGPMRPI</sequence>
<proteinExistence type="predicted"/>
<gene>
    <name evidence="2" type="ORF">B2M20_17990</name>
</gene>
<keyword evidence="1" id="KW-0732">Signal</keyword>
<dbReference type="Proteomes" id="UP000189940">
    <property type="component" value="Unassembled WGS sequence"/>
</dbReference>
<keyword evidence="3" id="KW-1185">Reference proteome</keyword>
<evidence type="ECO:0000256" key="1">
    <source>
        <dbReference type="SAM" id="SignalP"/>
    </source>
</evidence>
<dbReference type="STRING" id="29421.B2M20_17990"/>